<dbReference type="InterPro" id="IPR042301">
    <property type="entry name" value="GH115_sf"/>
</dbReference>
<dbReference type="Gene3D" id="2.60.120.1620">
    <property type="match status" value="1"/>
</dbReference>
<dbReference type="PANTHER" id="PTHR37842">
    <property type="match status" value="1"/>
</dbReference>
<dbReference type="InterPro" id="IPR031924">
    <property type="entry name" value="GH115"/>
</dbReference>
<dbReference type="OrthoDB" id="4849794at2759"/>
<protein>
    <recommendedName>
        <fullName evidence="3">Gylcosyl hydrolase 115 C-terminal domain-containing protein</fullName>
    </recommendedName>
</protein>
<dbReference type="Pfam" id="PF15979">
    <property type="entry name" value="Glyco_hydro_115"/>
    <property type="match status" value="1"/>
</dbReference>
<gene>
    <name evidence="4" type="ORF">EJ08DRAFT_725966</name>
</gene>
<dbReference type="SUPFAM" id="SSF55545">
    <property type="entry name" value="beta-N-acetylhexosaminidase-like domain"/>
    <property type="match status" value="1"/>
</dbReference>
<feature type="signal peptide" evidence="2">
    <location>
        <begin position="1"/>
        <end position="22"/>
    </location>
</feature>
<comment type="caution">
    <text evidence="4">The sequence shown here is derived from an EMBL/GenBank/DDBJ whole genome shotgun (WGS) entry which is preliminary data.</text>
</comment>
<keyword evidence="5" id="KW-1185">Reference proteome</keyword>
<evidence type="ECO:0000259" key="3">
    <source>
        <dbReference type="Pfam" id="PF17829"/>
    </source>
</evidence>
<dbReference type="Proteomes" id="UP000800235">
    <property type="component" value="Unassembled WGS sequence"/>
</dbReference>
<keyword evidence="1" id="KW-0378">Hydrolase</keyword>
<dbReference type="PANTHER" id="PTHR37842:SF2">
    <property type="entry name" value="GYLCOSYL HYDROLASE 115 C-TERMINAL DOMAIN-CONTAINING PROTEIN"/>
    <property type="match status" value="1"/>
</dbReference>
<sequence>MLIPYRCLISFCLSFIFSFVVAIGQNASISFSPGPNAIKLASCNSSVKIIADGAEWPAVLNAAQNLATDFGLVTGKNGTLFLHKGIRGNLTASRPSLTFQAERWSSWAGTSILNATTSWNSTTSWNAATGRNHTKPVDDAGAIIVGTKGSSVLIDDLFKSGKLDARNLEGAWETYLLGFVDEPMAGVRRALVIAGSDRRGTVYGIYDIAEQIGVSPWYWFADVPPQRHDVIYGLNTTRKQGPPTVKYRGFFINDEAPSLTGWVNAKYQNSRPGPAFISEFYVRVFELLLRLRANYLWPAMWQSMFNVDDPNNQALADEYGIVMGTSHTEPMMRATKEQADLMPGVWQWDVNNASMKDFMLEGAKRAKPYESLFTMGARGNHDTALNGGDAIKQLQGIFKAEREILSEVYGDKRKVPQLWTLYTEVQSYYDDDGFTVPDDITLLWSDDNYGNMRRLPVGNEKNRVGGAGVYYHFDFVGPPRCYKWINTIQLQRTWEQMRFAYERKATQIWIVNVGDIKGLEIPISHFLDMAYDMDLHKEPEDTTRWVRSWATREFGEVSARSVQDILIRYSFLAGRRKFELVDTSTYSVINYGEADTVLGEWRNLSTAAQSLYDRLPEDCQAAFFEMLLHPILAAKAVHEVVIASAKNQLYASQGRNSALAMAEHVAVNWRLDHELTRRYHTLLGGKWDHMMDQTHFYNNHWQQPMQNFIPPLHYIQSLEGSLSGDMGIAIEGSNASIPGDDRFHPNSADTLTFPGMSPYDKSPRWFEIYAQGPRGFDFNITAESYIRLSQTTRRISPDVNASDVRIWVSVDWNLAPLGIGEARLNISSSGGYGTQYKSPYILVPFRNSYIPSSFNQGFVESDGAVSFEAEHHTRTTAGTFFATYYTIPSYGKTLSGVTLTDRNAPFVAPGSGPSLEYDFYAFTDATKRAANISVILGQSLNTNPKRPLRYAVAIDDLRPRVVQYIIERQKSARASGSMPFGWEQAVIDAAWVSETSFKFAPGKHTLKFWALEPGVVLQKIVIDLGGVRKSYLGPPESYRVDSHSV</sequence>
<dbReference type="EMBL" id="MU007090">
    <property type="protein sequence ID" value="KAF2422423.1"/>
    <property type="molecule type" value="Genomic_DNA"/>
</dbReference>
<dbReference type="InterPro" id="IPR029018">
    <property type="entry name" value="Hex-like_dom2"/>
</dbReference>
<accession>A0A9P4NHU1</accession>
<dbReference type="GO" id="GO:0016787">
    <property type="term" value="F:hydrolase activity"/>
    <property type="evidence" value="ECO:0007669"/>
    <property type="project" value="UniProtKB-KW"/>
</dbReference>
<dbReference type="Gene3D" id="1.20.58.2150">
    <property type="match status" value="1"/>
</dbReference>
<evidence type="ECO:0000256" key="2">
    <source>
        <dbReference type="SAM" id="SignalP"/>
    </source>
</evidence>
<dbReference type="Gene3D" id="3.20.20.520">
    <property type="entry name" value="Glycosyl hydrolase family 115"/>
    <property type="match status" value="1"/>
</dbReference>
<evidence type="ECO:0000313" key="5">
    <source>
        <dbReference type="Proteomes" id="UP000800235"/>
    </source>
</evidence>
<proteinExistence type="predicted"/>
<organism evidence="4 5">
    <name type="scientific">Tothia fuscella</name>
    <dbReference type="NCBI Taxonomy" id="1048955"/>
    <lineage>
        <taxon>Eukaryota</taxon>
        <taxon>Fungi</taxon>
        <taxon>Dikarya</taxon>
        <taxon>Ascomycota</taxon>
        <taxon>Pezizomycotina</taxon>
        <taxon>Dothideomycetes</taxon>
        <taxon>Pleosporomycetidae</taxon>
        <taxon>Venturiales</taxon>
        <taxon>Cylindrosympodiaceae</taxon>
        <taxon>Tothia</taxon>
    </lineage>
</organism>
<dbReference type="Gene3D" id="3.30.379.10">
    <property type="entry name" value="Chitobiase/beta-hexosaminidase domain 2-like"/>
    <property type="match status" value="1"/>
</dbReference>
<dbReference type="InterPro" id="IPR041437">
    <property type="entry name" value="GH115_C"/>
</dbReference>
<keyword evidence="2" id="KW-0732">Signal</keyword>
<reference evidence="4" key="1">
    <citation type="journal article" date="2020" name="Stud. Mycol.">
        <title>101 Dothideomycetes genomes: a test case for predicting lifestyles and emergence of pathogens.</title>
        <authorList>
            <person name="Haridas S."/>
            <person name="Albert R."/>
            <person name="Binder M."/>
            <person name="Bloem J."/>
            <person name="Labutti K."/>
            <person name="Salamov A."/>
            <person name="Andreopoulos B."/>
            <person name="Baker S."/>
            <person name="Barry K."/>
            <person name="Bills G."/>
            <person name="Bluhm B."/>
            <person name="Cannon C."/>
            <person name="Castanera R."/>
            <person name="Culley D."/>
            <person name="Daum C."/>
            <person name="Ezra D."/>
            <person name="Gonzalez J."/>
            <person name="Henrissat B."/>
            <person name="Kuo A."/>
            <person name="Liang C."/>
            <person name="Lipzen A."/>
            <person name="Lutzoni F."/>
            <person name="Magnuson J."/>
            <person name="Mondo S."/>
            <person name="Nolan M."/>
            <person name="Ohm R."/>
            <person name="Pangilinan J."/>
            <person name="Park H.-J."/>
            <person name="Ramirez L."/>
            <person name="Alfaro M."/>
            <person name="Sun H."/>
            <person name="Tritt A."/>
            <person name="Yoshinaga Y."/>
            <person name="Zwiers L.-H."/>
            <person name="Turgeon B."/>
            <person name="Goodwin S."/>
            <person name="Spatafora J."/>
            <person name="Crous P."/>
            <person name="Grigoriev I."/>
        </authorList>
    </citation>
    <scope>NUCLEOTIDE SEQUENCE</scope>
    <source>
        <strain evidence="4">CBS 130266</strain>
    </source>
</reference>
<dbReference type="AlphaFoldDB" id="A0A9P4NHU1"/>
<feature type="domain" description="Gylcosyl hydrolase 115 C-terminal" evidence="3">
    <location>
        <begin position="857"/>
        <end position="1036"/>
    </location>
</feature>
<name>A0A9P4NHU1_9PEZI</name>
<evidence type="ECO:0000313" key="4">
    <source>
        <dbReference type="EMBL" id="KAF2422423.1"/>
    </source>
</evidence>
<evidence type="ECO:0000256" key="1">
    <source>
        <dbReference type="ARBA" id="ARBA00022801"/>
    </source>
</evidence>
<feature type="chain" id="PRO_5040365355" description="Gylcosyl hydrolase 115 C-terminal domain-containing protein" evidence="2">
    <location>
        <begin position="23"/>
        <end position="1045"/>
    </location>
</feature>
<dbReference type="Pfam" id="PF17829">
    <property type="entry name" value="GH115_C"/>
    <property type="match status" value="1"/>
</dbReference>